<evidence type="ECO:0000313" key="2">
    <source>
        <dbReference type="EMBL" id="KAF2147321.1"/>
    </source>
</evidence>
<accession>A0A6A6BX69</accession>
<sequence length="154" mass="16962">MPLTPPVRLHQQSRGSAGDPWLEGQARLGRRATCSPGWPFQVRHERRVSVFCTLAANSDHRAAPSPRQPAGPVHQVSCFDAFYASSTPGGMAQLLSCSSSPEIIQHHPVAPTRLRPALAFPLRLRRGHLDPRTHVLLVLSGEHGAKRPVRRRVN</sequence>
<dbReference type="AlphaFoldDB" id="A0A6A6BX69"/>
<reference evidence="2" key="1">
    <citation type="journal article" date="2020" name="Stud. Mycol.">
        <title>101 Dothideomycetes genomes: a test case for predicting lifestyles and emergence of pathogens.</title>
        <authorList>
            <person name="Haridas S."/>
            <person name="Albert R."/>
            <person name="Binder M."/>
            <person name="Bloem J."/>
            <person name="Labutti K."/>
            <person name="Salamov A."/>
            <person name="Andreopoulos B."/>
            <person name="Baker S."/>
            <person name="Barry K."/>
            <person name="Bills G."/>
            <person name="Bluhm B."/>
            <person name="Cannon C."/>
            <person name="Castanera R."/>
            <person name="Culley D."/>
            <person name="Daum C."/>
            <person name="Ezra D."/>
            <person name="Gonzalez J."/>
            <person name="Henrissat B."/>
            <person name="Kuo A."/>
            <person name="Liang C."/>
            <person name="Lipzen A."/>
            <person name="Lutzoni F."/>
            <person name="Magnuson J."/>
            <person name="Mondo S."/>
            <person name="Nolan M."/>
            <person name="Ohm R."/>
            <person name="Pangilinan J."/>
            <person name="Park H.-J."/>
            <person name="Ramirez L."/>
            <person name="Alfaro M."/>
            <person name="Sun H."/>
            <person name="Tritt A."/>
            <person name="Yoshinaga Y."/>
            <person name="Zwiers L.-H."/>
            <person name="Turgeon B."/>
            <person name="Goodwin S."/>
            <person name="Spatafora J."/>
            <person name="Crous P."/>
            <person name="Grigoriev I."/>
        </authorList>
    </citation>
    <scope>NUCLEOTIDE SEQUENCE</scope>
    <source>
        <strain evidence="2">CBS 121167</strain>
    </source>
</reference>
<feature type="region of interest" description="Disordered" evidence="1">
    <location>
        <begin position="1"/>
        <end position="22"/>
    </location>
</feature>
<keyword evidence="3" id="KW-1185">Reference proteome</keyword>
<protein>
    <submittedName>
        <fullName evidence="2">Uncharacterized protein</fullName>
    </submittedName>
</protein>
<evidence type="ECO:0000256" key="1">
    <source>
        <dbReference type="SAM" id="MobiDB-lite"/>
    </source>
</evidence>
<dbReference type="RefSeq" id="XP_033403029.1">
    <property type="nucleotide sequence ID" value="XM_033546832.1"/>
</dbReference>
<dbReference type="EMBL" id="ML995474">
    <property type="protein sequence ID" value="KAF2147321.1"/>
    <property type="molecule type" value="Genomic_DNA"/>
</dbReference>
<organism evidence="2 3">
    <name type="scientific">Aplosporella prunicola CBS 121167</name>
    <dbReference type="NCBI Taxonomy" id="1176127"/>
    <lineage>
        <taxon>Eukaryota</taxon>
        <taxon>Fungi</taxon>
        <taxon>Dikarya</taxon>
        <taxon>Ascomycota</taxon>
        <taxon>Pezizomycotina</taxon>
        <taxon>Dothideomycetes</taxon>
        <taxon>Dothideomycetes incertae sedis</taxon>
        <taxon>Botryosphaeriales</taxon>
        <taxon>Aplosporellaceae</taxon>
        <taxon>Aplosporella</taxon>
    </lineage>
</organism>
<evidence type="ECO:0000313" key="3">
    <source>
        <dbReference type="Proteomes" id="UP000799438"/>
    </source>
</evidence>
<name>A0A6A6BX69_9PEZI</name>
<proteinExistence type="predicted"/>
<gene>
    <name evidence="2" type="ORF">K452DRAFT_5504</name>
</gene>
<dbReference type="GeneID" id="54304339"/>
<dbReference type="Proteomes" id="UP000799438">
    <property type="component" value="Unassembled WGS sequence"/>
</dbReference>